<accession>A0A8S0YMM9</accession>
<protein>
    <submittedName>
        <fullName evidence="2">Uncharacterized protein</fullName>
    </submittedName>
</protein>
<feature type="region of interest" description="Disordered" evidence="1">
    <location>
        <begin position="142"/>
        <end position="167"/>
    </location>
</feature>
<name>A0A8S0YMM9_ARCPL</name>
<proteinExistence type="predicted"/>
<reference evidence="2 3" key="1">
    <citation type="submission" date="2020-04" db="EMBL/GenBank/DDBJ databases">
        <authorList>
            <person name="Wallbank WR R."/>
            <person name="Pardo Diaz C."/>
            <person name="Kozak K."/>
            <person name="Martin S."/>
            <person name="Jiggins C."/>
            <person name="Moest M."/>
            <person name="Warren A I."/>
            <person name="Byers J.R.P. K."/>
            <person name="Montejo-Kovacevich G."/>
            <person name="Yen C E."/>
        </authorList>
    </citation>
    <scope>NUCLEOTIDE SEQUENCE [LARGE SCALE GENOMIC DNA]</scope>
</reference>
<dbReference type="Proteomes" id="UP000494106">
    <property type="component" value="Unassembled WGS sequence"/>
</dbReference>
<feature type="region of interest" description="Disordered" evidence="1">
    <location>
        <begin position="541"/>
        <end position="586"/>
    </location>
</feature>
<keyword evidence="3" id="KW-1185">Reference proteome</keyword>
<dbReference type="EMBL" id="CADEBC010000045">
    <property type="protein sequence ID" value="CAB3220376.1"/>
    <property type="molecule type" value="Genomic_DNA"/>
</dbReference>
<feature type="compositionally biased region" description="Basic and acidic residues" evidence="1">
    <location>
        <begin position="56"/>
        <end position="67"/>
    </location>
</feature>
<evidence type="ECO:0000313" key="2">
    <source>
        <dbReference type="EMBL" id="CAB3220376.1"/>
    </source>
</evidence>
<feature type="compositionally biased region" description="Basic residues" evidence="1">
    <location>
        <begin position="146"/>
        <end position="155"/>
    </location>
</feature>
<feature type="compositionally biased region" description="Polar residues" evidence="1">
    <location>
        <begin position="158"/>
        <end position="167"/>
    </location>
</feature>
<sequence>MNYYKSESEFIDSLDFLSPPVKRVVNSRELFGYSYNGEPHSAQLFRGIPNKFTSKERGVDYEQEKSQQRKARRIPKSGRESSTSLVLKKTSERKILKRYTVLSYTNLHSCLNKATSDRISNRVDSKSKPLIKVTVIPKTDQIKTAKSLRKRRNIPKRAQSTPSNHENSIKTNNLYLVIAGRRNKIYEIKTTGSATFSSDPVDNYIYSKDDISIDGLSNVKYLIQSLDMDKRQKQFTKEYNTDEIEKTDLASKDTCQCESKGIDTYEAKETKGNLESDKKQSNRGRVRIYGQLGVTDDDRYFLRYGATVNDKPVTDFAQLTQDFLPQVLPESVYSPYEDNPEVTKEASVQAEHGNGSYYRIPQPTVTGFEFRNNSQGTQVNFNVSTLSRNLYNNLRVDKDVQCTCSNIVERSTTEDRCEVSPLKESHSPLVIISVYPKQCPEEMIKYTSENYHDRVNTDSRAQDVQKLKGDKNTIKKIKSSTVDETKENKIIPIKKYNKRSPSRSLSPVRNNISKKISPENEKETIVFKTRATNDERYKARDTNDDRYKTQARNDKRHKTQATNDERYKAQATSAERYKTQSTSAERYKAQTTNAEPYKGMKVIKNKNFAKEKIKHEATAPLRVGNSSFKPVHKSNKPPLKRINPVRSQDKQTNTEHVKVKKDLIDNYTKQFNGQISQREKIPVKRDNSKITINIDGNQEYYKVLLDQSNLSTDLRVNRRVKKIESQKCSNRTMSPSLENLLLMFEKEQNVQQVSVPLCDKQCDASSMNDIRLSGMTIRDSLEIFHSREEKQMCDKGSKQNNIPSHITENLKNNSTFLAPIKHYTGDACSICDPVERDKQIRELLGVNRSRCFVPKSLQAPSSTNDEYPLHCFYRRACEKKQLAEINLVKYCPILGSISKLARRTDCHHNCCRNATCNVAQTYQDNDDYDDKNFVNISAHSNKKNVDGYNQKPLMAGNRENSALYQQLILNRNIQVFLQVEQFSKQKPIILSRKQYDKVKKTIQTALNNKQKEKRKKSEERVSDITVGQVRQRRNKDVYFQSNQQIQTEVLGFKSSFQKIYKRPRVVSKVRYLARASRSNLTKDRFAGNDKFNYVDFYQGFGDLCGSSQNYSQNATKGDIEARQRTHPATILYPRNYEYYRPSAEYCEVKPQRQYEHLTGSRRNMKYIKLNDHRENQRNGNNFMQSDTIQENNFNKCDKYHILNENCHLGTKAYRKQNDRYRKECTESSKRNEKNGFEIGDYQRSTNKRGKECLEHHISDEESIKQKLVQPRQIKDFCKRSKEYCTVITKYCVDCGKRYKPNKECCKSIKEQRKSDYINFRDTIRHMPHHESSKKHTEYINSVNKYYKQSGEYHTTGLLRVSASDDPTIAVCQRKRGLIDNESKERVIISHTRHKACGEYNIKSEVPQSISVQRPPAREYQAGLTRDIGVHHSFQNTEKYRKNTGTRKVNKVVKVHPIKKWEHYVPTHESQDVVLEHTKSLEEHNKLLIEYDPSLQVHEKSLRGHQTYSAILDKNLKASVSRFEEEIYEKRNSVSEQENEEIYSAHSRRSPDYFKHSAKPEEYFGQSLEYCRLNVEHHIHTEEQKKSDRYNAEMEERLDHSGHFEHTENEEQIRTVTLFDSQSKQDNVETDHTDRSTKKIVSSLEIHYTSVSYLKKFDSTNSAVAVHSESSLCHVNSIQTIFRGHRKSPTPNLGTSMYSLYSEEGINSNKSTKFIMAPQDVKANKRPFLRRLMSCLVMRSTKPSVLKLPSTPAQEMPSVNSSVDSYHISTSLGAVEVSSSIYDTSASFYSNHTILPINSKIKRGFFNSVRGFLTNRKS</sequence>
<organism evidence="2 3">
    <name type="scientific">Arctia plantaginis</name>
    <name type="common">Wood tiger moth</name>
    <name type="synonym">Phalaena plantaginis</name>
    <dbReference type="NCBI Taxonomy" id="874455"/>
    <lineage>
        <taxon>Eukaryota</taxon>
        <taxon>Metazoa</taxon>
        <taxon>Ecdysozoa</taxon>
        <taxon>Arthropoda</taxon>
        <taxon>Hexapoda</taxon>
        <taxon>Insecta</taxon>
        <taxon>Pterygota</taxon>
        <taxon>Neoptera</taxon>
        <taxon>Endopterygota</taxon>
        <taxon>Lepidoptera</taxon>
        <taxon>Glossata</taxon>
        <taxon>Ditrysia</taxon>
        <taxon>Noctuoidea</taxon>
        <taxon>Erebidae</taxon>
        <taxon>Arctiinae</taxon>
        <taxon>Arctia</taxon>
    </lineage>
</organism>
<feature type="compositionally biased region" description="Basic and acidic residues" evidence="1">
    <location>
        <begin position="541"/>
        <end position="553"/>
    </location>
</feature>
<feature type="region of interest" description="Disordered" evidence="1">
    <location>
        <begin position="624"/>
        <end position="654"/>
    </location>
</feature>
<feature type="compositionally biased region" description="Basic residues" evidence="1">
    <location>
        <begin position="630"/>
        <end position="639"/>
    </location>
</feature>
<evidence type="ECO:0000313" key="3">
    <source>
        <dbReference type="Proteomes" id="UP000494106"/>
    </source>
</evidence>
<dbReference type="OrthoDB" id="444135at2759"/>
<gene>
    <name evidence="2" type="ORF">APLA_LOCUS259</name>
</gene>
<feature type="region of interest" description="Disordered" evidence="1">
    <location>
        <begin position="56"/>
        <end position="86"/>
    </location>
</feature>
<comment type="caution">
    <text evidence="2">The sequence shown here is derived from an EMBL/GenBank/DDBJ whole genome shotgun (WGS) entry which is preliminary data.</text>
</comment>
<evidence type="ECO:0000256" key="1">
    <source>
        <dbReference type="SAM" id="MobiDB-lite"/>
    </source>
</evidence>